<sequence>MDKTRGTTTMIGDDRLQDHAFQSCRYFQSLSIEYAPLLRRVGGRSPIVRLKQTQILSKAYYVALVRNKPSSVNPRDMHTPGSVMPGTGMPHMLKSRTKGGSTQQLRICGKTTKAFPTSTSWPLTMSEKAMWSFKFDLMQGYSHFINSKWGRNVGKMEDHPAQVYIASLEMR</sequence>
<keyword evidence="2" id="KW-1185">Reference proteome</keyword>
<protein>
    <submittedName>
        <fullName evidence="1">Uncharacterized protein</fullName>
    </submittedName>
</protein>
<dbReference type="VEuPathDB" id="FungiDB:PCH_Pc12g10560"/>
<organism evidence="1 2">
    <name type="scientific">Penicillium rubens (strain ATCC 28089 / DSM 1075 / NRRL 1951 / Wisconsin 54-1255)</name>
    <name type="common">Penicillium chrysogenum</name>
    <dbReference type="NCBI Taxonomy" id="500485"/>
    <lineage>
        <taxon>Eukaryota</taxon>
        <taxon>Fungi</taxon>
        <taxon>Dikarya</taxon>
        <taxon>Ascomycota</taxon>
        <taxon>Pezizomycotina</taxon>
        <taxon>Eurotiomycetes</taxon>
        <taxon>Eurotiomycetidae</taxon>
        <taxon>Eurotiales</taxon>
        <taxon>Aspergillaceae</taxon>
        <taxon>Penicillium</taxon>
        <taxon>Penicillium chrysogenum species complex</taxon>
    </lineage>
</organism>
<dbReference type="EMBL" id="AM920427">
    <property type="protein sequence ID" value="CAP80683.1"/>
    <property type="molecule type" value="Genomic_DNA"/>
</dbReference>
<reference evidence="1 2" key="1">
    <citation type="journal article" date="2008" name="Nat. Biotechnol.">
        <title>Genome sequencing and analysis of the filamentous fungus Penicillium chrysogenum.</title>
        <authorList>
            <person name="van den Berg M.A."/>
            <person name="Albang R."/>
            <person name="Albermann K."/>
            <person name="Badger J.H."/>
            <person name="Daran J.-M."/>
            <person name="Driessen A.J.M."/>
            <person name="Garcia-Estrada C."/>
            <person name="Fedorova N.D."/>
            <person name="Harris D.M."/>
            <person name="Heijne W.H.M."/>
            <person name="Joardar V.S."/>
            <person name="Kiel J.A.K.W."/>
            <person name="Kovalchuk A."/>
            <person name="Martin J.F."/>
            <person name="Nierman W.C."/>
            <person name="Nijland J.G."/>
            <person name="Pronk J.T."/>
            <person name="Roubos J.A."/>
            <person name="van der Klei I.J."/>
            <person name="van Peij N.N.M.E."/>
            <person name="Veenhuis M."/>
            <person name="von Doehren H."/>
            <person name="Wagner C."/>
            <person name="Wortman J.R."/>
            <person name="Bovenberg R.A.L."/>
        </authorList>
    </citation>
    <scope>NUCLEOTIDE SEQUENCE [LARGE SCALE GENOMIC DNA]</scope>
    <source>
        <strain evidence="2">ATCC 28089 / DSM 1075 / NRRL 1951 / Wisconsin 54-1255</strain>
    </source>
</reference>
<gene>
    <name evidence="1" type="ORF">Pc12g10560</name>
    <name evidence="1" type="ORF">PCH_Pc12g10560</name>
</gene>
<accession>B6H0R4</accession>
<evidence type="ECO:0000313" key="1">
    <source>
        <dbReference type="EMBL" id="CAP80683.1"/>
    </source>
</evidence>
<name>B6H0R4_PENRW</name>
<evidence type="ECO:0000313" key="2">
    <source>
        <dbReference type="Proteomes" id="UP000000724"/>
    </source>
</evidence>
<dbReference type="AlphaFoldDB" id="B6H0R4"/>
<proteinExistence type="predicted"/>
<dbReference type="OMA" id="FINSKWG"/>
<dbReference type="Proteomes" id="UP000000724">
    <property type="component" value="Contig Pc00c12"/>
</dbReference>
<dbReference type="HOGENOM" id="CLU_1563381_0_0_1"/>